<dbReference type="EMBL" id="GL945492">
    <property type="protein sequence ID" value="EGN93412.1"/>
    <property type="molecule type" value="Genomic_DNA"/>
</dbReference>
<keyword evidence="2" id="KW-1185">Reference proteome</keyword>
<evidence type="ECO:0000313" key="1">
    <source>
        <dbReference type="EMBL" id="EGN93412.1"/>
    </source>
</evidence>
<dbReference type="Proteomes" id="UP000008063">
    <property type="component" value="Unassembled WGS sequence"/>
</dbReference>
<dbReference type="AlphaFoldDB" id="F8QE37"/>
<dbReference type="InParanoid" id="F8QE37"/>
<dbReference type="HOGENOM" id="CLU_1355382_0_0_1"/>
<organism evidence="2">
    <name type="scientific">Serpula lacrymans var. lacrymans (strain S7.3)</name>
    <name type="common">Dry rot fungus</name>
    <dbReference type="NCBI Taxonomy" id="936435"/>
    <lineage>
        <taxon>Eukaryota</taxon>
        <taxon>Fungi</taxon>
        <taxon>Dikarya</taxon>
        <taxon>Basidiomycota</taxon>
        <taxon>Agaricomycotina</taxon>
        <taxon>Agaricomycetes</taxon>
        <taxon>Agaricomycetidae</taxon>
        <taxon>Boletales</taxon>
        <taxon>Coniophorineae</taxon>
        <taxon>Serpulaceae</taxon>
        <taxon>Serpula</taxon>
    </lineage>
</organism>
<accession>F8QE37</accession>
<dbReference type="OrthoDB" id="3265433at2759"/>
<proteinExistence type="predicted"/>
<protein>
    <submittedName>
        <fullName evidence="1">Uncharacterized protein</fullName>
    </submittedName>
</protein>
<evidence type="ECO:0000313" key="2">
    <source>
        <dbReference type="Proteomes" id="UP000008063"/>
    </source>
</evidence>
<name>F8QE37_SERL3</name>
<reference evidence="2" key="1">
    <citation type="journal article" date="2011" name="Science">
        <title>The plant cell wall-decomposing machinery underlies the functional diversity of forest fungi.</title>
        <authorList>
            <person name="Eastwood D.C."/>
            <person name="Floudas D."/>
            <person name="Binder M."/>
            <person name="Majcherczyk A."/>
            <person name="Schneider P."/>
            <person name="Aerts A."/>
            <person name="Asiegbu F.O."/>
            <person name="Baker S.E."/>
            <person name="Barry K."/>
            <person name="Bendiksby M."/>
            <person name="Blumentritt M."/>
            <person name="Coutinho P.M."/>
            <person name="Cullen D."/>
            <person name="de Vries R.P."/>
            <person name="Gathman A."/>
            <person name="Goodell B."/>
            <person name="Henrissat B."/>
            <person name="Ihrmark K."/>
            <person name="Kauserud H."/>
            <person name="Kohler A."/>
            <person name="LaButti K."/>
            <person name="Lapidus A."/>
            <person name="Lavin J.L."/>
            <person name="Lee Y.-H."/>
            <person name="Lindquist E."/>
            <person name="Lilly W."/>
            <person name="Lucas S."/>
            <person name="Morin E."/>
            <person name="Murat C."/>
            <person name="Oguiza J.A."/>
            <person name="Park J."/>
            <person name="Pisabarro A.G."/>
            <person name="Riley R."/>
            <person name="Rosling A."/>
            <person name="Salamov A."/>
            <person name="Schmidt O."/>
            <person name="Schmutz J."/>
            <person name="Skrede I."/>
            <person name="Stenlid J."/>
            <person name="Wiebenga A."/>
            <person name="Xie X."/>
            <person name="Kuees U."/>
            <person name="Hibbett D.S."/>
            <person name="Hoffmeister D."/>
            <person name="Hoegberg N."/>
            <person name="Martin F."/>
            <person name="Grigoriev I.V."/>
            <person name="Watkinson S.C."/>
        </authorList>
    </citation>
    <scope>NUCLEOTIDE SEQUENCE [LARGE SCALE GENOMIC DNA]</scope>
    <source>
        <strain evidence="2">strain S7.3</strain>
    </source>
</reference>
<sequence>MEWFEEPLLGYWIQLQMYAKQMNKKGITAEKLELEERCQCLLSHVNAFNLKVERYLGNIDVAEFLKEVPGWPTSNKDDNAENINLFDLPGSFDGLHHLVSQKLMLWEGQTNDALHQICILLGQKSFLFRIKHAIISLGCQAEILQKYQKLKPDHLKTSTQFMNPNATRLRNPALPWFWGIDLKGDTSQQIWMSESKSKSHIQ</sequence>
<gene>
    <name evidence="1" type="ORF">SERLA73DRAFT_156349</name>
</gene>